<evidence type="ECO:0000313" key="2">
    <source>
        <dbReference type="Proteomes" id="UP000187203"/>
    </source>
</evidence>
<organism evidence="1 2">
    <name type="scientific">Corchorus olitorius</name>
    <dbReference type="NCBI Taxonomy" id="93759"/>
    <lineage>
        <taxon>Eukaryota</taxon>
        <taxon>Viridiplantae</taxon>
        <taxon>Streptophyta</taxon>
        <taxon>Embryophyta</taxon>
        <taxon>Tracheophyta</taxon>
        <taxon>Spermatophyta</taxon>
        <taxon>Magnoliopsida</taxon>
        <taxon>eudicotyledons</taxon>
        <taxon>Gunneridae</taxon>
        <taxon>Pentapetalae</taxon>
        <taxon>rosids</taxon>
        <taxon>malvids</taxon>
        <taxon>Malvales</taxon>
        <taxon>Malvaceae</taxon>
        <taxon>Grewioideae</taxon>
        <taxon>Apeibeae</taxon>
        <taxon>Corchorus</taxon>
    </lineage>
</organism>
<dbReference type="AlphaFoldDB" id="A0A1R3K435"/>
<comment type="caution">
    <text evidence="1">The sequence shown here is derived from an EMBL/GenBank/DDBJ whole genome shotgun (WGS) entry which is preliminary data.</text>
</comment>
<proteinExistence type="predicted"/>
<protein>
    <submittedName>
        <fullName evidence="1">Uncharacterized protein</fullName>
    </submittedName>
</protein>
<name>A0A1R3K435_9ROSI</name>
<accession>A0A1R3K435</accession>
<dbReference type="EMBL" id="AWUE01014712">
    <property type="protein sequence ID" value="OMP01847.1"/>
    <property type="molecule type" value="Genomic_DNA"/>
</dbReference>
<gene>
    <name evidence="1" type="ORF">COLO4_11545</name>
</gene>
<reference evidence="2" key="1">
    <citation type="submission" date="2013-09" db="EMBL/GenBank/DDBJ databases">
        <title>Corchorus olitorius genome sequencing.</title>
        <authorList>
            <person name="Alam M."/>
            <person name="Haque M.S."/>
            <person name="Islam M.S."/>
            <person name="Emdad E.M."/>
            <person name="Islam M.M."/>
            <person name="Ahmed B."/>
            <person name="Halim A."/>
            <person name="Hossen Q.M.M."/>
            <person name="Hossain M.Z."/>
            <person name="Ahmed R."/>
            <person name="Khan M.M."/>
            <person name="Islam R."/>
            <person name="Rashid M.M."/>
            <person name="Khan S.A."/>
            <person name="Rahman M.S."/>
            <person name="Alam M."/>
            <person name="Yahiya A.S."/>
            <person name="Khan M.S."/>
            <person name="Azam M.S."/>
            <person name="Haque T."/>
            <person name="Lashkar M.Z.H."/>
            <person name="Akhand A.I."/>
            <person name="Morshed G."/>
            <person name="Roy S."/>
            <person name="Uddin K.S."/>
            <person name="Rabeya T."/>
            <person name="Hossain A.S."/>
            <person name="Chowdhury A."/>
            <person name="Snigdha A.R."/>
            <person name="Mortoza M.S."/>
            <person name="Matin S.A."/>
            <person name="Hoque S.M.E."/>
            <person name="Islam M.K."/>
            <person name="Roy D.K."/>
            <person name="Haider R."/>
            <person name="Moosa M.M."/>
            <person name="Elias S.M."/>
            <person name="Hasan A.M."/>
            <person name="Jahan S."/>
            <person name="Shafiuddin M."/>
            <person name="Mahmood N."/>
            <person name="Shommy N.S."/>
        </authorList>
    </citation>
    <scope>NUCLEOTIDE SEQUENCE [LARGE SCALE GENOMIC DNA]</scope>
    <source>
        <strain evidence="2">cv. O-4</strain>
    </source>
</reference>
<keyword evidence="2" id="KW-1185">Reference proteome</keyword>
<evidence type="ECO:0000313" key="1">
    <source>
        <dbReference type="EMBL" id="OMP01847.1"/>
    </source>
</evidence>
<dbReference type="Proteomes" id="UP000187203">
    <property type="component" value="Unassembled WGS sequence"/>
</dbReference>
<sequence length="82" mass="8968">MERERVERVTWKHALPVRGGATVWGGGSIGVAEKAEPNRGKKELARGGAAREFAAGVDPLQTFSSPKLDTPPFFMVLQDFRT</sequence>